<evidence type="ECO:0000313" key="2">
    <source>
        <dbReference type="EMBL" id="MFB9521636.1"/>
    </source>
</evidence>
<evidence type="ECO:0000313" key="3">
    <source>
        <dbReference type="Proteomes" id="UP001589718"/>
    </source>
</evidence>
<dbReference type="NCBIfam" id="NF033748">
    <property type="entry name" value="class_F_sortase"/>
    <property type="match status" value="1"/>
</dbReference>
<dbReference type="InterPro" id="IPR005754">
    <property type="entry name" value="Sortase"/>
</dbReference>
<dbReference type="PROSITE" id="PS51257">
    <property type="entry name" value="PROKAR_LIPOPROTEIN"/>
    <property type="match status" value="1"/>
</dbReference>
<dbReference type="InterPro" id="IPR042001">
    <property type="entry name" value="Sortase_F"/>
</dbReference>
<dbReference type="EMBL" id="JBHMCR010000009">
    <property type="protein sequence ID" value="MFB9521636.1"/>
    <property type="molecule type" value="Genomic_DNA"/>
</dbReference>
<dbReference type="Pfam" id="PF04203">
    <property type="entry name" value="Sortase"/>
    <property type="match status" value="1"/>
</dbReference>
<dbReference type="RefSeq" id="WP_345228422.1">
    <property type="nucleotide sequence ID" value="NZ_BAAAXE010000015.1"/>
</dbReference>
<dbReference type="CDD" id="cd05829">
    <property type="entry name" value="Sortase_F"/>
    <property type="match status" value="1"/>
</dbReference>
<sequence length="219" mass="22677">MSTTTKPSTQQPRTAGLVAASVLVAALGGGLVACGQGGASAALAPDVTVTNAASRPAARPQVQDGQAAPLKAARPTGLTIPSAGVRTDTMLDLGLDENHELEVPSVADAEKPGWYTGAVTPGERGAAILVAHYDTAKGPALLRDVAKMKINDVIEVGRADGSTAKFRIREIQQVDKKDFPTNKVYGTTAGPELRLITCGGPIRDGHRSDNIIFFADLVK</sequence>
<keyword evidence="1" id="KW-0378">Hydrolase</keyword>
<keyword evidence="3" id="KW-1185">Reference proteome</keyword>
<dbReference type="InterPro" id="IPR023365">
    <property type="entry name" value="Sortase_dom-sf"/>
</dbReference>
<organism evidence="2 3">
    <name type="scientific">Streptomyces cremeus</name>
    <dbReference type="NCBI Taxonomy" id="66881"/>
    <lineage>
        <taxon>Bacteria</taxon>
        <taxon>Bacillati</taxon>
        <taxon>Actinomycetota</taxon>
        <taxon>Actinomycetes</taxon>
        <taxon>Kitasatosporales</taxon>
        <taxon>Streptomycetaceae</taxon>
        <taxon>Streptomyces</taxon>
    </lineage>
</organism>
<name>A0ABV5PEN0_STRCM</name>
<reference evidence="2 3" key="1">
    <citation type="submission" date="2024-09" db="EMBL/GenBank/DDBJ databases">
        <authorList>
            <person name="Sun Q."/>
            <person name="Mori K."/>
        </authorList>
    </citation>
    <scope>NUCLEOTIDE SEQUENCE [LARGE SCALE GENOMIC DNA]</scope>
    <source>
        <strain evidence="2 3">JCM 4362</strain>
    </source>
</reference>
<proteinExistence type="predicted"/>
<protein>
    <submittedName>
        <fullName evidence="2">Class F sortase</fullName>
    </submittedName>
</protein>
<dbReference type="Gene3D" id="2.40.260.10">
    <property type="entry name" value="Sortase"/>
    <property type="match status" value="1"/>
</dbReference>
<gene>
    <name evidence="2" type="ORF">ACFFTU_16965</name>
</gene>
<evidence type="ECO:0000256" key="1">
    <source>
        <dbReference type="ARBA" id="ARBA00022801"/>
    </source>
</evidence>
<accession>A0ABV5PEN0</accession>
<dbReference type="SUPFAM" id="SSF63817">
    <property type="entry name" value="Sortase"/>
    <property type="match status" value="1"/>
</dbReference>
<dbReference type="Proteomes" id="UP001589718">
    <property type="component" value="Unassembled WGS sequence"/>
</dbReference>
<comment type="caution">
    <text evidence="2">The sequence shown here is derived from an EMBL/GenBank/DDBJ whole genome shotgun (WGS) entry which is preliminary data.</text>
</comment>